<dbReference type="NCBIfam" id="NF011202">
    <property type="entry name" value="PRK14608.1"/>
    <property type="match status" value="1"/>
</dbReference>
<dbReference type="InterPro" id="IPR006204">
    <property type="entry name" value="GHMP_kinase_N_dom"/>
</dbReference>
<evidence type="ECO:0000256" key="3">
    <source>
        <dbReference type="ARBA" id="ARBA00017473"/>
    </source>
</evidence>
<name>A0A917CL08_9HYPH</name>
<feature type="domain" description="GHMP kinase C-terminal" evidence="12">
    <location>
        <begin position="210"/>
        <end position="275"/>
    </location>
</feature>
<sequence length="288" mass="30294">MQRLVARAPAKVNLTLRILRRRPDGFHDLASVVAFAGAADIVTLDPLRPLGLSVAGPSAASAGPDADNLILKAARAFLKQVPDGRTGHFELVKRLPVAAGLGGGSSDAAAALRLLAELNDIPRDDPRLYEAAQEVGADVPVCLAPEARIMEGIGERLSPPLGLPLVSVVLVNCRVPVPTADVFRALNLRAGEELAGLPHAAPPAEREALLGHLALHVNDLEPPAERVAPEITEVKALLAKQPGVRLVRMSGSGATVFAITDNCRGAATVARRVAAARPDWWVRPTVLR</sequence>
<keyword evidence="5 10" id="KW-0547">Nucleotide-binding</keyword>
<organism evidence="13 14">
    <name type="scientific">Azorhizobium oxalatiphilum</name>
    <dbReference type="NCBI Taxonomy" id="980631"/>
    <lineage>
        <taxon>Bacteria</taxon>
        <taxon>Pseudomonadati</taxon>
        <taxon>Pseudomonadota</taxon>
        <taxon>Alphaproteobacteria</taxon>
        <taxon>Hyphomicrobiales</taxon>
        <taxon>Xanthobacteraceae</taxon>
        <taxon>Azorhizobium</taxon>
    </lineage>
</organism>
<evidence type="ECO:0000313" key="14">
    <source>
        <dbReference type="Proteomes" id="UP000606044"/>
    </source>
</evidence>
<dbReference type="InterPro" id="IPR036554">
    <property type="entry name" value="GHMP_kinase_C_sf"/>
</dbReference>
<evidence type="ECO:0000313" key="13">
    <source>
        <dbReference type="EMBL" id="GGF89007.1"/>
    </source>
</evidence>
<keyword evidence="8 10" id="KW-0414">Isoprene biosynthesis</keyword>
<evidence type="ECO:0000259" key="11">
    <source>
        <dbReference type="Pfam" id="PF00288"/>
    </source>
</evidence>
<evidence type="ECO:0000259" key="12">
    <source>
        <dbReference type="Pfam" id="PF08544"/>
    </source>
</evidence>
<dbReference type="GO" id="GO:0050515">
    <property type="term" value="F:4-(cytidine 5'-diphospho)-2-C-methyl-D-erythritol kinase activity"/>
    <property type="evidence" value="ECO:0007669"/>
    <property type="project" value="UniProtKB-UniRule"/>
</dbReference>
<evidence type="ECO:0000256" key="7">
    <source>
        <dbReference type="ARBA" id="ARBA00022840"/>
    </source>
</evidence>
<evidence type="ECO:0000256" key="6">
    <source>
        <dbReference type="ARBA" id="ARBA00022777"/>
    </source>
</evidence>
<dbReference type="RefSeq" id="WP_188584197.1">
    <property type="nucleotide sequence ID" value="NZ_BMCT01000014.1"/>
</dbReference>
<accession>A0A917CL08</accession>
<dbReference type="InterPro" id="IPR004424">
    <property type="entry name" value="IspE"/>
</dbReference>
<feature type="domain" description="GHMP kinase N-terminal" evidence="11">
    <location>
        <begin position="68"/>
        <end position="143"/>
    </location>
</feature>
<evidence type="ECO:0000256" key="2">
    <source>
        <dbReference type="ARBA" id="ARBA00012052"/>
    </source>
</evidence>
<dbReference type="GO" id="GO:0016114">
    <property type="term" value="P:terpenoid biosynthetic process"/>
    <property type="evidence" value="ECO:0007669"/>
    <property type="project" value="UniProtKB-UniRule"/>
</dbReference>
<dbReference type="Pfam" id="PF08544">
    <property type="entry name" value="GHMP_kinases_C"/>
    <property type="match status" value="1"/>
</dbReference>
<evidence type="ECO:0000256" key="9">
    <source>
        <dbReference type="ARBA" id="ARBA00032554"/>
    </source>
</evidence>
<reference evidence="13" key="1">
    <citation type="journal article" date="2014" name="Int. J. Syst. Evol. Microbiol.">
        <title>Complete genome sequence of Corynebacterium casei LMG S-19264T (=DSM 44701T), isolated from a smear-ripened cheese.</title>
        <authorList>
            <consortium name="US DOE Joint Genome Institute (JGI-PGF)"/>
            <person name="Walter F."/>
            <person name="Albersmeier A."/>
            <person name="Kalinowski J."/>
            <person name="Ruckert C."/>
        </authorList>
    </citation>
    <scope>NUCLEOTIDE SEQUENCE</scope>
    <source>
        <strain evidence="13">CCM 7897</strain>
    </source>
</reference>
<feature type="active site" evidence="10">
    <location>
        <position position="11"/>
    </location>
</feature>
<dbReference type="InterPro" id="IPR013750">
    <property type="entry name" value="GHMP_kinase_C_dom"/>
</dbReference>
<dbReference type="EMBL" id="BMCT01000014">
    <property type="protein sequence ID" value="GGF89007.1"/>
    <property type="molecule type" value="Genomic_DNA"/>
</dbReference>
<gene>
    <name evidence="10 13" type="primary">ispE</name>
    <name evidence="13" type="ORF">GCM10007301_56170</name>
</gene>
<dbReference type="PANTHER" id="PTHR43527:SF2">
    <property type="entry name" value="4-DIPHOSPHOCYTIDYL-2-C-METHYL-D-ERYTHRITOL KINASE, CHLOROPLASTIC"/>
    <property type="match status" value="1"/>
</dbReference>
<protein>
    <recommendedName>
        <fullName evidence="3 10">4-diphosphocytidyl-2-C-methyl-D-erythritol kinase</fullName>
        <shortName evidence="10">CMK</shortName>
        <ecNumber evidence="2 10">2.7.1.148</ecNumber>
    </recommendedName>
    <alternativeName>
        <fullName evidence="9 10">4-(cytidine-5'-diphospho)-2-C-methyl-D-erythritol kinase</fullName>
    </alternativeName>
</protein>
<evidence type="ECO:0000256" key="10">
    <source>
        <dbReference type="HAMAP-Rule" id="MF_00061"/>
    </source>
</evidence>
<keyword evidence="7 10" id="KW-0067">ATP-binding</keyword>
<evidence type="ECO:0000256" key="4">
    <source>
        <dbReference type="ARBA" id="ARBA00022679"/>
    </source>
</evidence>
<dbReference type="Gene3D" id="3.30.70.890">
    <property type="entry name" value="GHMP kinase, C-terminal domain"/>
    <property type="match status" value="1"/>
</dbReference>
<comment type="caution">
    <text evidence="13">The sequence shown here is derived from an EMBL/GenBank/DDBJ whole genome shotgun (WGS) entry which is preliminary data.</text>
</comment>
<dbReference type="SUPFAM" id="SSF54211">
    <property type="entry name" value="Ribosomal protein S5 domain 2-like"/>
    <property type="match status" value="1"/>
</dbReference>
<feature type="active site" evidence="10">
    <location>
        <position position="138"/>
    </location>
</feature>
<dbReference type="InterPro" id="IPR020568">
    <property type="entry name" value="Ribosomal_Su5_D2-typ_SF"/>
</dbReference>
<dbReference type="EC" id="2.7.1.148" evidence="2 10"/>
<dbReference type="AlphaFoldDB" id="A0A917CL08"/>
<dbReference type="PANTHER" id="PTHR43527">
    <property type="entry name" value="4-DIPHOSPHOCYTIDYL-2-C-METHYL-D-ERYTHRITOL KINASE, CHLOROPLASTIC"/>
    <property type="match status" value="1"/>
</dbReference>
<keyword evidence="14" id="KW-1185">Reference proteome</keyword>
<dbReference type="NCBIfam" id="TIGR00154">
    <property type="entry name" value="ispE"/>
    <property type="match status" value="1"/>
</dbReference>
<evidence type="ECO:0000256" key="1">
    <source>
        <dbReference type="ARBA" id="ARBA00009684"/>
    </source>
</evidence>
<dbReference type="Pfam" id="PF00288">
    <property type="entry name" value="GHMP_kinases_N"/>
    <property type="match status" value="1"/>
</dbReference>
<comment type="similarity">
    <text evidence="1 10">Belongs to the GHMP kinase family. IspE subfamily.</text>
</comment>
<keyword evidence="6 10" id="KW-0418">Kinase</keyword>
<comment type="catalytic activity">
    <reaction evidence="10">
        <text>4-CDP-2-C-methyl-D-erythritol + ATP = 4-CDP-2-C-methyl-D-erythritol 2-phosphate + ADP + H(+)</text>
        <dbReference type="Rhea" id="RHEA:18437"/>
        <dbReference type="ChEBI" id="CHEBI:15378"/>
        <dbReference type="ChEBI" id="CHEBI:30616"/>
        <dbReference type="ChEBI" id="CHEBI:57823"/>
        <dbReference type="ChEBI" id="CHEBI:57919"/>
        <dbReference type="ChEBI" id="CHEBI:456216"/>
        <dbReference type="EC" id="2.7.1.148"/>
    </reaction>
</comment>
<dbReference type="SUPFAM" id="SSF55060">
    <property type="entry name" value="GHMP Kinase, C-terminal domain"/>
    <property type="match status" value="1"/>
</dbReference>
<evidence type="ECO:0000256" key="5">
    <source>
        <dbReference type="ARBA" id="ARBA00022741"/>
    </source>
</evidence>
<dbReference type="GO" id="GO:0005524">
    <property type="term" value="F:ATP binding"/>
    <property type="evidence" value="ECO:0007669"/>
    <property type="project" value="UniProtKB-UniRule"/>
</dbReference>
<feature type="binding site" evidence="10">
    <location>
        <begin position="96"/>
        <end position="106"/>
    </location>
    <ligand>
        <name>ATP</name>
        <dbReference type="ChEBI" id="CHEBI:30616"/>
    </ligand>
</feature>
<proteinExistence type="inferred from homology"/>
<dbReference type="Proteomes" id="UP000606044">
    <property type="component" value="Unassembled WGS sequence"/>
</dbReference>
<dbReference type="GO" id="GO:0019288">
    <property type="term" value="P:isopentenyl diphosphate biosynthetic process, methylerythritol 4-phosphate pathway"/>
    <property type="evidence" value="ECO:0007669"/>
    <property type="project" value="UniProtKB-UniRule"/>
</dbReference>
<dbReference type="InterPro" id="IPR014721">
    <property type="entry name" value="Ribsml_uS5_D2-typ_fold_subgr"/>
</dbReference>
<keyword evidence="4 10" id="KW-0808">Transferase</keyword>
<reference evidence="13" key="2">
    <citation type="submission" date="2020-09" db="EMBL/GenBank/DDBJ databases">
        <authorList>
            <person name="Sun Q."/>
            <person name="Sedlacek I."/>
        </authorList>
    </citation>
    <scope>NUCLEOTIDE SEQUENCE</scope>
    <source>
        <strain evidence="13">CCM 7897</strain>
    </source>
</reference>
<dbReference type="PIRSF" id="PIRSF010376">
    <property type="entry name" value="IspE"/>
    <property type="match status" value="1"/>
</dbReference>
<comment type="pathway">
    <text evidence="10">Isoprenoid biosynthesis; isopentenyl diphosphate biosynthesis via DXP pathway; isopentenyl diphosphate from 1-deoxy-D-xylulose 5-phosphate: step 3/6.</text>
</comment>
<comment type="function">
    <text evidence="10">Catalyzes the phosphorylation of the position 2 hydroxy group of 4-diphosphocytidyl-2C-methyl-D-erythritol.</text>
</comment>
<evidence type="ECO:0000256" key="8">
    <source>
        <dbReference type="ARBA" id="ARBA00023229"/>
    </source>
</evidence>
<dbReference type="Gene3D" id="3.30.230.10">
    <property type="match status" value="1"/>
</dbReference>
<dbReference type="HAMAP" id="MF_00061">
    <property type="entry name" value="IspE"/>
    <property type="match status" value="1"/>
</dbReference>